<gene>
    <name evidence="2" type="ORF">U0070_022405</name>
</gene>
<dbReference type="GO" id="GO:0030154">
    <property type="term" value="P:cell differentiation"/>
    <property type="evidence" value="ECO:0007669"/>
    <property type="project" value="TreeGrafter"/>
</dbReference>
<dbReference type="InterPro" id="IPR024845">
    <property type="entry name" value="NHS-like"/>
</dbReference>
<feature type="compositionally biased region" description="Basic and acidic residues" evidence="1">
    <location>
        <begin position="1"/>
        <end position="14"/>
    </location>
</feature>
<organism evidence="2 3">
    <name type="scientific">Myodes glareolus</name>
    <name type="common">Bank vole</name>
    <name type="synonym">Clethrionomys glareolus</name>
    <dbReference type="NCBI Taxonomy" id="447135"/>
    <lineage>
        <taxon>Eukaryota</taxon>
        <taxon>Metazoa</taxon>
        <taxon>Chordata</taxon>
        <taxon>Craniata</taxon>
        <taxon>Vertebrata</taxon>
        <taxon>Euteleostomi</taxon>
        <taxon>Mammalia</taxon>
        <taxon>Eutheria</taxon>
        <taxon>Euarchontoglires</taxon>
        <taxon>Glires</taxon>
        <taxon>Rodentia</taxon>
        <taxon>Myomorpha</taxon>
        <taxon>Muroidea</taxon>
        <taxon>Cricetidae</taxon>
        <taxon>Arvicolinae</taxon>
        <taxon>Myodes</taxon>
    </lineage>
</organism>
<proteinExistence type="predicted"/>
<dbReference type="AlphaFoldDB" id="A0AAW0HRI4"/>
<keyword evidence="3" id="KW-1185">Reference proteome</keyword>
<dbReference type="Pfam" id="PF15273">
    <property type="entry name" value="NHS"/>
    <property type="match status" value="1"/>
</dbReference>
<feature type="region of interest" description="Disordered" evidence="1">
    <location>
        <begin position="1"/>
        <end position="20"/>
    </location>
</feature>
<dbReference type="PANTHER" id="PTHR23039:SF5">
    <property type="entry name" value="ACTIN REMODELING REGULATOR NHS"/>
    <property type="match status" value="1"/>
</dbReference>
<name>A0AAW0HRI4_MYOGA</name>
<comment type="caution">
    <text evidence="2">The sequence shown here is derived from an EMBL/GenBank/DDBJ whole genome shotgun (WGS) entry which is preliminary data.</text>
</comment>
<dbReference type="EMBL" id="JBBHLL010000366">
    <property type="protein sequence ID" value="KAK7804702.1"/>
    <property type="molecule type" value="Genomic_DNA"/>
</dbReference>
<evidence type="ECO:0000313" key="3">
    <source>
        <dbReference type="Proteomes" id="UP001488838"/>
    </source>
</evidence>
<sequence>MGEGLGAKERRTGGNERYPLVNSPPCLPSCSEDSAGSFQTDYIFILLTKLLAAVERTQLSREVGAIRLSVSNLDTESKLSTYYRAPWHQQRNIFLPATRPPCVEELHRHARQSLQALRREHRSRSDRREQRAAAPLSMAAPPLPAYPPAHSQRRREAKDRHFLTVSMVAALHLLILSTEYLSAQ</sequence>
<dbReference type="GO" id="GO:0002088">
    <property type="term" value="P:lens development in camera-type eye"/>
    <property type="evidence" value="ECO:0007669"/>
    <property type="project" value="TreeGrafter"/>
</dbReference>
<reference evidence="2 3" key="1">
    <citation type="journal article" date="2023" name="bioRxiv">
        <title>Conserved and derived expression patterns and positive selection on dental genes reveal complex evolutionary context of ever-growing rodent molars.</title>
        <authorList>
            <person name="Calamari Z.T."/>
            <person name="Song A."/>
            <person name="Cohen E."/>
            <person name="Akter M."/>
            <person name="Roy R.D."/>
            <person name="Hallikas O."/>
            <person name="Christensen M.M."/>
            <person name="Li P."/>
            <person name="Marangoni P."/>
            <person name="Jernvall J."/>
            <person name="Klein O.D."/>
        </authorList>
    </citation>
    <scope>NUCLEOTIDE SEQUENCE [LARGE SCALE GENOMIC DNA]</scope>
    <source>
        <strain evidence="2">V071</strain>
    </source>
</reference>
<dbReference type="Proteomes" id="UP001488838">
    <property type="component" value="Unassembled WGS sequence"/>
</dbReference>
<feature type="region of interest" description="Disordered" evidence="1">
    <location>
        <begin position="115"/>
        <end position="157"/>
    </location>
</feature>
<accession>A0AAW0HRI4</accession>
<protein>
    <submittedName>
        <fullName evidence="2">Uncharacterized protein</fullName>
    </submittedName>
</protein>
<dbReference type="PANTHER" id="PTHR23039">
    <property type="entry name" value="NANCE-HORAN SYNDROME PROTEIN"/>
    <property type="match status" value="1"/>
</dbReference>
<evidence type="ECO:0000313" key="2">
    <source>
        <dbReference type="EMBL" id="KAK7804702.1"/>
    </source>
</evidence>
<evidence type="ECO:0000256" key="1">
    <source>
        <dbReference type="SAM" id="MobiDB-lite"/>
    </source>
</evidence>